<evidence type="ECO:0000313" key="6">
    <source>
        <dbReference type="EMBL" id="SHG37303.1"/>
    </source>
</evidence>
<dbReference type="InterPro" id="IPR004607">
    <property type="entry name" value="GART"/>
</dbReference>
<dbReference type="FunFam" id="3.40.50.170:FF:000007">
    <property type="entry name" value="Phosphoribosylglycinamide formyltransferase"/>
    <property type="match status" value="1"/>
</dbReference>
<dbReference type="GO" id="GO:0005737">
    <property type="term" value="C:cytoplasm"/>
    <property type="evidence" value="ECO:0007669"/>
    <property type="project" value="TreeGrafter"/>
</dbReference>
<evidence type="ECO:0000256" key="2">
    <source>
        <dbReference type="ARBA" id="ARBA00022679"/>
    </source>
</evidence>
<evidence type="ECO:0000256" key="1">
    <source>
        <dbReference type="ARBA" id="ARBA00005054"/>
    </source>
</evidence>
<dbReference type="GO" id="GO:0006189">
    <property type="term" value="P:'de novo' IMP biosynthetic process"/>
    <property type="evidence" value="ECO:0007669"/>
    <property type="project" value="UniProtKB-UniRule"/>
</dbReference>
<sequence length="208" mass="23693">MIRIKEPGRLKLGILASGRGSNFLAIYEAVKEGRLDAEIKVLLSDKKEAPALLKARERGIDAFFVDPLSYPCREKFEEEMTRILRAYGVDVVVLAGYMRLLGRDFLKEFPLRVFNIHPALLPSFTGLDAQKQALEYGVRYSGCTVHIVDEGMDTGPIVLQEVVPVYQEDTVETLSLRILEKEHQIYWQALQLLAEGRLYLEGRRVIIR</sequence>
<feature type="binding site" evidence="4">
    <location>
        <position position="73"/>
    </location>
    <ligand>
        <name>(6R)-10-formyltetrahydrofolate</name>
        <dbReference type="ChEBI" id="CHEBI:195366"/>
    </ligand>
</feature>
<dbReference type="OrthoDB" id="9806170at2"/>
<feature type="active site" description="Proton donor" evidence="4">
    <location>
        <position position="117"/>
    </location>
</feature>
<accession>A0A1M5JBB1</accession>
<feature type="site" description="Raises pKa of active site His" evidence="4">
    <location>
        <position position="153"/>
    </location>
</feature>
<dbReference type="Gene3D" id="3.40.50.170">
    <property type="entry name" value="Formyl transferase, N-terminal domain"/>
    <property type="match status" value="1"/>
</dbReference>
<feature type="binding site" evidence="4">
    <location>
        <position position="115"/>
    </location>
    <ligand>
        <name>(6R)-10-formyltetrahydrofolate</name>
        <dbReference type="ChEBI" id="CHEBI:195366"/>
    </ligand>
</feature>
<protein>
    <recommendedName>
        <fullName evidence="4">Phosphoribosylglycinamide formyltransferase</fullName>
        <ecNumber evidence="4">2.1.2.2</ecNumber>
    </recommendedName>
    <alternativeName>
        <fullName evidence="4">5'-phosphoribosylglycinamide transformylase</fullName>
    </alternativeName>
    <alternativeName>
        <fullName evidence="4">GAR transformylase</fullName>
        <shortName evidence="4">GART</shortName>
    </alternativeName>
</protein>
<feature type="domain" description="Formyl transferase N-terminal" evidence="5">
    <location>
        <begin position="11"/>
        <end position="190"/>
    </location>
</feature>
<evidence type="ECO:0000256" key="3">
    <source>
        <dbReference type="ARBA" id="ARBA00022755"/>
    </source>
</evidence>
<comment type="pathway">
    <text evidence="1 4">Purine metabolism; IMP biosynthesis via de novo pathway; N(2)-formyl-N(1)-(5-phospho-D-ribosyl)glycinamide from N(1)-(5-phospho-D-ribosyl)glycinamide (10-formyl THF route): step 1/1.</text>
</comment>
<dbReference type="HAMAP" id="MF_01930">
    <property type="entry name" value="PurN"/>
    <property type="match status" value="1"/>
</dbReference>
<evidence type="ECO:0000256" key="4">
    <source>
        <dbReference type="HAMAP-Rule" id="MF_01930"/>
    </source>
</evidence>
<evidence type="ECO:0000313" key="7">
    <source>
        <dbReference type="Proteomes" id="UP000242329"/>
    </source>
</evidence>
<feature type="binding site" evidence="4">
    <location>
        <begin position="20"/>
        <end position="22"/>
    </location>
    <ligand>
        <name>N(1)-(5-phospho-beta-D-ribosyl)glycinamide</name>
        <dbReference type="ChEBI" id="CHEBI:143788"/>
    </ligand>
</feature>
<dbReference type="STRING" id="1123382.SAMN02745221_00028"/>
<dbReference type="CDD" id="cd08645">
    <property type="entry name" value="FMT_core_GART"/>
    <property type="match status" value="1"/>
</dbReference>
<dbReference type="NCBIfam" id="TIGR00639">
    <property type="entry name" value="PurN"/>
    <property type="match status" value="1"/>
</dbReference>
<dbReference type="Proteomes" id="UP000242329">
    <property type="component" value="Unassembled WGS sequence"/>
</dbReference>
<comment type="similarity">
    <text evidence="4">Belongs to the GART family.</text>
</comment>
<dbReference type="SUPFAM" id="SSF53328">
    <property type="entry name" value="Formyltransferase"/>
    <property type="match status" value="1"/>
</dbReference>
<evidence type="ECO:0000259" key="5">
    <source>
        <dbReference type="Pfam" id="PF00551"/>
    </source>
</evidence>
<dbReference type="PANTHER" id="PTHR43369:SF2">
    <property type="entry name" value="PHOSPHORIBOSYLGLYCINAMIDE FORMYLTRANSFERASE"/>
    <property type="match status" value="1"/>
</dbReference>
<reference evidence="7" key="1">
    <citation type="submission" date="2016-11" db="EMBL/GenBank/DDBJ databases">
        <authorList>
            <person name="Varghese N."/>
            <person name="Submissions S."/>
        </authorList>
    </citation>
    <scope>NUCLEOTIDE SEQUENCE [LARGE SCALE GENOMIC DNA]</scope>
    <source>
        <strain evidence="7">DSM 11003</strain>
    </source>
</reference>
<dbReference type="UniPathway" id="UPA00074">
    <property type="reaction ID" value="UER00126"/>
</dbReference>
<proteinExistence type="inferred from homology"/>
<dbReference type="InterPro" id="IPR036477">
    <property type="entry name" value="Formyl_transf_N_sf"/>
</dbReference>
<name>A0A1M5JBB1_9FIRM</name>
<dbReference type="AlphaFoldDB" id="A0A1M5JBB1"/>
<organism evidence="6 7">
    <name type="scientific">Thermosyntropha lipolytica DSM 11003</name>
    <dbReference type="NCBI Taxonomy" id="1123382"/>
    <lineage>
        <taxon>Bacteria</taxon>
        <taxon>Bacillati</taxon>
        <taxon>Bacillota</taxon>
        <taxon>Clostridia</taxon>
        <taxon>Eubacteriales</taxon>
        <taxon>Syntrophomonadaceae</taxon>
        <taxon>Thermosyntropha</taxon>
    </lineage>
</organism>
<gene>
    <name evidence="4" type="primary">purN</name>
    <name evidence="6" type="ORF">SAMN02745221_00028</name>
</gene>
<dbReference type="GO" id="GO:0004644">
    <property type="term" value="F:phosphoribosylglycinamide formyltransferase activity"/>
    <property type="evidence" value="ECO:0007669"/>
    <property type="project" value="UniProtKB-UniRule"/>
</dbReference>
<keyword evidence="7" id="KW-1185">Reference proteome</keyword>
<dbReference type="EC" id="2.1.2.2" evidence="4"/>
<keyword evidence="3 4" id="KW-0658">Purine biosynthesis</keyword>
<dbReference type="RefSeq" id="WP_073088750.1">
    <property type="nucleotide sequence ID" value="NZ_FQWY01000002.1"/>
</dbReference>
<dbReference type="Pfam" id="PF00551">
    <property type="entry name" value="Formyl_trans_N"/>
    <property type="match status" value="1"/>
</dbReference>
<dbReference type="InterPro" id="IPR002376">
    <property type="entry name" value="Formyl_transf_N"/>
</dbReference>
<feature type="binding site" evidence="4">
    <location>
        <begin position="98"/>
        <end position="101"/>
    </location>
    <ligand>
        <name>(6R)-10-formyltetrahydrofolate</name>
        <dbReference type="ChEBI" id="CHEBI:195366"/>
    </ligand>
</feature>
<comment type="function">
    <text evidence="4">Catalyzes the transfer of a formyl group from 10-formyltetrahydrofolate to 5-phospho-ribosyl-glycinamide (GAR), producing 5-phospho-ribosyl-N-formylglycinamide (FGAR) and tetrahydrofolate.</text>
</comment>
<dbReference type="EMBL" id="FQWY01000002">
    <property type="protein sequence ID" value="SHG37303.1"/>
    <property type="molecule type" value="Genomic_DNA"/>
</dbReference>
<comment type="catalytic activity">
    <reaction evidence="4">
        <text>N(1)-(5-phospho-beta-D-ribosyl)glycinamide + (6R)-10-formyltetrahydrofolate = N(2)-formyl-N(1)-(5-phospho-beta-D-ribosyl)glycinamide + (6S)-5,6,7,8-tetrahydrofolate + H(+)</text>
        <dbReference type="Rhea" id="RHEA:15053"/>
        <dbReference type="ChEBI" id="CHEBI:15378"/>
        <dbReference type="ChEBI" id="CHEBI:57453"/>
        <dbReference type="ChEBI" id="CHEBI:143788"/>
        <dbReference type="ChEBI" id="CHEBI:147286"/>
        <dbReference type="ChEBI" id="CHEBI:195366"/>
        <dbReference type="EC" id="2.1.2.2"/>
    </reaction>
</comment>
<dbReference type="PANTHER" id="PTHR43369">
    <property type="entry name" value="PHOSPHORIBOSYLGLYCINAMIDE FORMYLTRANSFERASE"/>
    <property type="match status" value="1"/>
</dbReference>
<keyword evidence="2 4" id="KW-0808">Transferase</keyword>